<reference evidence="2 3" key="1">
    <citation type="submission" date="2022-11" db="EMBL/GenBank/DDBJ databases">
        <title>Whole genome sequence of Eschrichtius robustus ER-17-0199.</title>
        <authorList>
            <person name="Bruniche-Olsen A."/>
            <person name="Black A.N."/>
            <person name="Fields C.J."/>
            <person name="Walden K."/>
            <person name="Dewoody J.A."/>
        </authorList>
    </citation>
    <scope>NUCLEOTIDE SEQUENCE [LARGE SCALE GENOMIC DNA]</scope>
    <source>
        <strain evidence="2">ER-17-0199</strain>
        <tissue evidence="2">Blubber</tissue>
    </source>
</reference>
<name>A0AB34HFK1_ESCRO</name>
<dbReference type="SUPFAM" id="SSF53067">
    <property type="entry name" value="Actin-like ATPase domain"/>
    <property type="match status" value="2"/>
</dbReference>
<dbReference type="Pfam" id="PF00022">
    <property type="entry name" value="Actin"/>
    <property type="match status" value="3"/>
</dbReference>
<dbReference type="Proteomes" id="UP001159641">
    <property type="component" value="Unassembled WGS sequence"/>
</dbReference>
<dbReference type="PANTHER" id="PTHR11937">
    <property type="entry name" value="ACTIN"/>
    <property type="match status" value="1"/>
</dbReference>
<accession>A0AB34HFK1</accession>
<dbReference type="InterPro" id="IPR004000">
    <property type="entry name" value="Actin"/>
</dbReference>
<dbReference type="Gene3D" id="3.90.640.10">
    <property type="entry name" value="Actin, Chain A, domain 4"/>
    <property type="match status" value="1"/>
</dbReference>
<dbReference type="Gene3D" id="3.30.420.40">
    <property type="match status" value="2"/>
</dbReference>
<evidence type="ECO:0000313" key="2">
    <source>
        <dbReference type="EMBL" id="KAJ8789680.1"/>
    </source>
</evidence>
<dbReference type="FunFam" id="3.90.640.10:FF:000047">
    <property type="entry name" value="Actin, alpha skeletal muscle"/>
    <property type="match status" value="1"/>
</dbReference>
<proteinExistence type="inferred from homology"/>
<dbReference type="EMBL" id="JAIQCJ010001405">
    <property type="protein sequence ID" value="KAJ8789680.1"/>
    <property type="molecule type" value="Genomic_DNA"/>
</dbReference>
<dbReference type="PRINTS" id="PR00190">
    <property type="entry name" value="ACTIN"/>
</dbReference>
<dbReference type="AlphaFoldDB" id="A0AB34HFK1"/>
<gene>
    <name evidence="2" type="ORF">J1605_004814</name>
</gene>
<keyword evidence="3" id="KW-1185">Reference proteome</keyword>
<comment type="similarity">
    <text evidence="1">Belongs to the actin family.</text>
</comment>
<comment type="caution">
    <text evidence="2">The sequence shown here is derived from an EMBL/GenBank/DDBJ whole genome shotgun (WGS) entry which is preliminary data.</text>
</comment>
<protein>
    <submittedName>
        <fullName evidence="2">Uncharacterized protein</fullName>
    </submittedName>
</protein>
<dbReference type="InterPro" id="IPR043129">
    <property type="entry name" value="ATPase_NBD"/>
</dbReference>
<organism evidence="2 3">
    <name type="scientific">Eschrichtius robustus</name>
    <name type="common">California gray whale</name>
    <name type="synonym">Eschrichtius gibbosus</name>
    <dbReference type="NCBI Taxonomy" id="9764"/>
    <lineage>
        <taxon>Eukaryota</taxon>
        <taxon>Metazoa</taxon>
        <taxon>Chordata</taxon>
        <taxon>Craniata</taxon>
        <taxon>Vertebrata</taxon>
        <taxon>Euteleostomi</taxon>
        <taxon>Mammalia</taxon>
        <taxon>Eutheria</taxon>
        <taxon>Laurasiatheria</taxon>
        <taxon>Artiodactyla</taxon>
        <taxon>Whippomorpha</taxon>
        <taxon>Cetacea</taxon>
        <taxon>Mysticeti</taxon>
        <taxon>Eschrichtiidae</taxon>
        <taxon>Eschrichtius</taxon>
    </lineage>
</organism>
<dbReference type="SMART" id="SM00268">
    <property type="entry name" value="ACTIN"/>
    <property type="match status" value="1"/>
</dbReference>
<sequence length="250" mass="28428">MEKIGSNHSCYNELGVVPKEHPLLLTEAPLNPEAYPEKMTQISFETFNTPAVCMTVQAVLSLQGHPHCALLPGVHASPPPPHAILRLDHGGRDLTDYLMKMLEERDRSFTITAQWEIMCDIKEQLCHVALELEQEMVTAVSSSSLENSCELPDRQVISIHNKQFWGPEVLFQPSSWGDVWGDHHVPHTARRMQREITGTVSQQDQIKINPPPEHKYQVRIGGSILAFQLMWISEREYDEARPSIVRCKCF</sequence>
<evidence type="ECO:0000256" key="1">
    <source>
        <dbReference type="RuleBase" id="RU000487"/>
    </source>
</evidence>
<evidence type="ECO:0000313" key="3">
    <source>
        <dbReference type="Proteomes" id="UP001159641"/>
    </source>
</evidence>